<accession>A0AAD6ULR9</accession>
<sequence>MRLFPCLPALLPLFLSPVSAANSFAGTNNYYIWALPTADRIAILDGMQAAGMKAC</sequence>
<keyword evidence="1" id="KW-0732">Signal</keyword>
<feature type="signal peptide" evidence="1">
    <location>
        <begin position="1"/>
        <end position="20"/>
    </location>
</feature>
<evidence type="ECO:0000313" key="2">
    <source>
        <dbReference type="EMBL" id="KAJ7190329.1"/>
    </source>
</evidence>
<keyword evidence="3" id="KW-1185">Reference proteome</keyword>
<gene>
    <name evidence="2" type="ORF">GGX14DRAFT_606016</name>
</gene>
<reference evidence="2" key="1">
    <citation type="submission" date="2023-03" db="EMBL/GenBank/DDBJ databases">
        <title>Massive genome expansion in bonnet fungi (Mycena s.s.) driven by repeated elements and novel gene families across ecological guilds.</title>
        <authorList>
            <consortium name="Lawrence Berkeley National Laboratory"/>
            <person name="Harder C.B."/>
            <person name="Miyauchi S."/>
            <person name="Viragh M."/>
            <person name="Kuo A."/>
            <person name="Thoen E."/>
            <person name="Andreopoulos B."/>
            <person name="Lu D."/>
            <person name="Skrede I."/>
            <person name="Drula E."/>
            <person name="Henrissat B."/>
            <person name="Morin E."/>
            <person name="Kohler A."/>
            <person name="Barry K."/>
            <person name="LaButti K."/>
            <person name="Morin E."/>
            <person name="Salamov A."/>
            <person name="Lipzen A."/>
            <person name="Mereny Z."/>
            <person name="Hegedus B."/>
            <person name="Baldrian P."/>
            <person name="Stursova M."/>
            <person name="Weitz H."/>
            <person name="Taylor A."/>
            <person name="Grigoriev I.V."/>
            <person name="Nagy L.G."/>
            <person name="Martin F."/>
            <person name="Kauserud H."/>
        </authorList>
    </citation>
    <scope>NUCLEOTIDE SEQUENCE</scope>
    <source>
        <strain evidence="2">9144</strain>
    </source>
</reference>
<organism evidence="2 3">
    <name type="scientific">Mycena pura</name>
    <dbReference type="NCBI Taxonomy" id="153505"/>
    <lineage>
        <taxon>Eukaryota</taxon>
        <taxon>Fungi</taxon>
        <taxon>Dikarya</taxon>
        <taxon>Basidiomycota</taxon>
        <taxon>Agaricomycotina</taxon>
        <taxon>Agaricomycetes</taxon>
        <taxon>Agaricomycetidae</taxon>
        <taxon>Agaricales</taxon>
        <taxon>Marasmiineae</taxon>
        <taxon>Mycenaceae</taxon>
        <taxon>Mycena</taxon>
    </lineage>
</organism>
<dbReference type="AlphaFoldDB" id="A0AAD6ULR9"/>
<proteinExistence type="predicted"/>
<feature type="chain" id="PRO_5042238552" evidence="1">
    <location>
        <begin position="21"/>
        <end position="55"/>
    </location>
</feature>
<evidence type="ECO:0000313" key="3">
    <source>
        <dbReference type="Proteomes" id="UP001219525"/>
    </source>
</evidence>
<dbReference type="EMBL" id="JARJCW010000152">
    <property type="protein sequence ID" value="KAJ7190329.1"/>
    <property type="molecule type" value="Genomic_DNA"/>
</dbReference>
<evidence type="ECO:0000256" key="1">
    <source>
        <dbReference type="SAM" id="SignalP"/>
    </source>
</evidence>
<dbReference type="Proteomes" id="UP001219525">
    <property type="component" value="Unassembled WGS sequence"/>
</dbReference>
<protein>
    <submittedName>
        <fullName evidence="2">Uncharacterized protein</fullName>
    </submittedName>
</protein>
<comment type="caution">
    <text evidence="2">The sequence shown here is derived from an EMBL/GenBank/DDBJ whole genome shotgun (WGS) entry which is preliminary data.</text>
</comment>
<name>A0AAD6ULR9_9AGAR</name>